<feature type="compositionally biased region" description="Pro residues" evidence="1">
    <location>
        <begin position="1"/>
        <end position="11"/>
    </location>
</feature>
<feature type="domain" description="USP" evidence="2">
    <location>
        <begin position="1427"/>
        <end position="1450"/>
    </location>
</feature>
<dbReference type="PROSITE" id="PS50235">
    <property type="entry name" value="USP_3"/>
    <property type="match status" value="4"/>
</dbReference>
<dbReference type="EMBL" id="OW240914">
    <property type="protein sequence ID" value="CAH2277791.1"/>
    <property type="molecule type" value="Genomic_DNA"/>
</dbReference>
<gene>
    <name evidence="3" type="ORF">PECUL_23A017328</name>
</gene>
<dbReference type="InterPro" id="IPR001394">
    <property type="entry name" value="Peptidase_C19_UCH"/>
</dbReference>
<accession>A0AAD1W2D9</accession>
<keyword evidence="4" id="KW-1185">Reference proteome</keyword>
<dbReference type="SUPFAM" id="SSF54001">
    <property type="entry name" value="Cysteine proteinases"/>
    <property type="match status" value="4"/>
</dbReference>
<feature type="domain" description="USP" evidence="2">
    <location>
        <begin position="668"/>
        <end position="984"/>
    </location>
</feature>
<dbReference type="PROSITE" id="PS00972">
    <property type="entry name" value="USP_1"/>
    <property type="match status" value="4"/>
</dbReference>
<organism evidence="3 4">
    <name type="scientific">Pelobates cultripes</name>
    <name type="common">Western spadefoot toad</name>
    <dbReference type="NCBI Taxonomy" id="61616"/>
    <lineage>
        <taxon>Eukaryota</taxon>
        <taxon>Metazoa</taxon>
        <taxon>Chordata</taxon>
        <taxon>Craniata</taxon>
        <taxon>Vertebrata</taxon>
        <taxon>Euteleostomi</taxon>
        <taxon>Amphibia</taxon>
        <taxon>Batrachia</taxon>
        <taxon>Anura</taxon>
        <taxon>Pelobatoidea</taxon>
        <taxon>Pelobatidae</taxon>
        <taxon>Pelobates</taxon>
    </lineage>
</organism>
<dbReference type="PANTHER" id="PTHR24006:SF710">
    <property type="entry name" value="UBIQUITIN CARBOXYL-TERMINAL HYDROLASE 38"/>
    <property type="match status" value="1"/>
</dbReference>
<reference evidence="3" key="1">
    <citation type="submission" date="2022-03" db="EMBL/GenBank/DDBJ databases">
        <authorList>
            <person name="Alioto T."/>
            <person name="Alioto T."/>
            <person name="Gomez Garrido J."/>
        </authorList>
    </citation>
    <scope>NUCLEOTIDE SEQUENCE</scope>
</reference>
<protein>
    <submittedName>
        <fullName evidence="3">Ubiquitin carboxyl-terminal hydrolase 38</fullName>
    </submittedName>
</protein>
<evidence type="ECO:0000256" key="1">
    <source>
        <dbReference type="SAM" id="MobiDB-lite"/>
    </source>
</evidence>
<dbReference type="PROSITE" id="PS00973">
    <property type="entry name" value="USP_2"/>
    <property type="match status" value="1"/>
</dbReference>
<feature type="domain" description="USP" evidence="2">
    <location>
        <begin position="991"/>
        <end position="1335"/>
    </location>
</feature>
<dbReference type="GO" id="GO:0004843">
    <property type="term" value="F:cysteine-type deubiquitinase activity"/>
    <property type="evidence" value="ECO:0007669"/>
    <property type="project" value="InterPro"/>
</dbReference>
<dbReference type="GO" id="GO:0016579">
    <property type="term" value="P:protein deubiquitination"/>
    <property type="evidence" value="ECO:0007669"/>
    <property type="project" value="InterPro"/>
</dbReference>
<evidence type="ECO:0000313" key="3">
    <source>
        <dbReference type="EMBL" id="CAH2277791.1"/>
    </source>
</evidence>
<dbReference type="InterPro" id="IPR038765">
    <property type="entry name" value="Papain-like_cys_pep_sf"/>
</dbReference>
<feature type="region of interest" description="Disordered" evidence="1">
    <location>
        <begin position="1"/>
        <end position="54"/>
    </location>
</feature>
<evidence type="ECO:0000259" key="2">
    <source>
        <dbReference type="PROSITE" id="PS50235"/>
    </source>
</evidence>
<dbReference type="Gene3D" id="3.90.70.10">
    <property type="entry name" value="Cysteine proteinases"/>
    <property type="match status" value="6"/>
</dbReference>
<feature type="domain" description="USP" evidence="2">
    <location>
        <begin position="252"/>
        <end position="550"/>
    </location>
</feature>
<name>A0AAD1W2D9_PELCU</name>
<dbReference type="Pfam" id="PF00443">
    <property type="entry name" value="UCH"/>
    <property type="match status" value="4"/>
</dbReference>
<dbReference type="InterPro" id="IPR028889">
    <property type="entry name" value="USP"/>
</dbReference>
<proteinExistence type="predicted"/>
<dbReference type="InterPro" id="IPR018200">
    <property type="entry name" value="USP_CS"/>
</dbReference>
<dbReference type="InterPro" id="IPR050164">
    <property type="entry name" value="Peptidase_C19"/>
</dbReference>
<dbReference type="PANTHER" id="PTHR24006">
    <property type="entry name" value="UBIQUITIN CARBOXYL-TERMINAL HYDROLASE"/>
    <property type="match status" value="1"/>
</dbReference>
<dbReference type="GO" id="GO:0005829">
    <property type="term" value="C:cytosol"/>
    <property type="evidence" value="ECO:0007669"/>
    <property type="project" value="TreeGrafter"/>
</dbReference>
<evidence type="ECO:0000313" key="4">
    <source>
        <dbReference type="Proteomes" id="UP001295444"/>
    </source>
</evidence>
<dbReference type="Proteomes" id="UP001295444">
    <property type="component" value="Chromosome 03"/>
</dbReference>
<sequence length="1450" mass="163254">MPRPQAPPPPMAGELAGKTHAAGGRAGRHTRSRGEKGRRSGSTAAPEKTASPVIRGPCLCTHKKYHTIDTSTDQLDQNEKVDLNENATIDTSADQLDQNEKVDLNENATIDTSADQLVQNEKVDLNENATIDSSAEQSDQNEKVDLNENATIDSNTEQLDQIVKIDLNEIATIDTITERSVQIENIDLNQNASIVSSAEHLHQNEKRDLNKELPKQSVEEIKPENIQSSQTASSSVLVSHVPVRSGKSITRTGLKNLGNTCYMNSVLQSLFMAKDPAEYRDCMCFFMCGDHAYMCMGQRAYSMCVGAETAKPYLQRGQPGIVLRKVPAEAELEKKGSGIHEHTDLCVRETSVIHEFERMYAFVNGETMGANGTYNNYLSIKQYEKHITSVESEDSSEYLRFLLNSYRDEALLSPEILDGDNCYQCGNCASLQKAEKTVQITEEPEYLILNLLRFSYDPEHHVKRKILNPVSIPPVLKLPVERSTSLDTDISGAGATSESGHYYCYARDISLRKTVGLVLSVWWCWSNVLRTIVSLSVQRNCAHMDAWSTPRVLVSDILGPSRPADPRDQGARKVTKDKSHYFKCTTVVSSAHFSLHLYYYGKVKGSKTYRYGSRCIRVLGEGGVLRGLGLLRHLKQSQPLEGHVLDFCHRPDQVFLVFNHERKSITRTGLKNLGNTCYMNSVLQSLFMATELHSMQLKHFNGCPTGMLSIMGVVVPQHLGIYLLGSPDLVQRNDSLMKKLQQLFNILAYSKEDSSEYLRFLLNSTKCIRYTVTLNMTMEGGGLLKSISSGEVQTHCLVAQTVSTSYRNRLLTHARPEMHQPNEINNILRNVFFMLIASHFLAPEILDGNNCYQCENCASLQKAKKTVQITEEPEYLILNLLRFSYDPEHHVKRKIFNPVSIPQILRLPVERSTSLDTDISGAVPYALNSVVVHSGATPESGHYYCYARDISLRRWIAAPPFMHVKWIAAPPFMHVKYIWLFITLGKSITRTGLKNLGNTCYMNSVLQSLFMAKDPAEYRDCMCFFMCGDHAYMCMGQRAYSMCVGLRRTARNQSAPDIVLRKVPAEAELEKKESNMKNILQVEDSSEYLRFLLNSKPANVLKNHAIQPHTIEMKPSSPIRFLWLLLEDRSFYRPFTGISNIIHHFLAPEILDGDNCYQCGNCASLQKAEKTVQITEEPEYLILNLLRFSYDPEHHVKRKILNPVSIPPVLKLPVERSTSLDTDISGAGATSESGHYYCYARDISLRKTIRNSCVDVCVSVSLELRTIASLSVQRPIERKWFPGATVGDKATKRIGVMGDFCDLWWIKLRSERELKMENELHLNESGKPRIFHKCKIMRAVILDQIATIDTITERSVQIEKIDLNQNASIVSSAEHLHQNEKRDLNKELPKQSVEEIKPENIQSSQTASSSVLVSLVPLRSGKSITRTGLKNLGNTCYMNSVLQSLFMAKE</sequence>
<keyword evidence="3" id="KW-0378">Hydrolase</keyword>
<dbReference type="GO" id="GO:0005634">
    <property type="term" value="C:nucleus"/>
    <property type="evidence" value="ECO:0007669"/>
    <property type="project" value="TreeGrafter"/>
</dbReference>